<name>A0ABS1X2B3_9GAMM</name>
<sequence>MSSTPRAIASDAASHAGLLLRDWRNLRRLSQLDLSLEVGVSARHLSCIETGKAQPSREMISKLANALAMPLREHNALLMAAGYAPKYAETSLTTQELAPARRAIEFILRQQEPYPAFVMDRYWNVLMTNNALPRIFGKVRGRAPLHGNILHQIFDPNDMRPVVANWADVASDVIRHLHHQIAAAPSDIKARSLLNEVLKYPEVPAEWRTREPGMSPSPLLTTTFRNEAMELRFLSTFTTFGTTWNVTIEELRIESMFPADEETAEICRSIAAD</sequence>
<dbReference type="RefSeq" id="WP_203169484.1">
    <property type="nucleotide sequence ID" value="NZ_JAEVLS010000005.1"/>
</dbReference>
<dbReference type="PANTHER" id="PTHR35010:SF4">
    <property type="entry name" value="BLL5781 PROTEIN"/>
    <property type="match status" value="1"/>
</dbReference>
<dbReference type="Proteomes" id="UP000661077">
    <property type="component" value="Unassembled WGS sequence"/>
</dbReference>
<gene>
    <name evidence="2" type="ORF">JM946_21745</name>
</gene>
<protein>
    <submittedName>
        <fullName evidence="2">Helix-turn-helix transcriptional regulator</fullName>
    </submittedName>
</protein>
<dbReference type="Pfam" id="PF17765">
    <property type="entry name" value="MLTR_LBD"/>
    <property type="match status" value="1"/>
</dbReference>
<proteinExistence type="predicted"/>
<dbReference type="PROSITE" id="PS50943">
    <property type="entry name" value="HTH_CROC1"/>
    <property type="match status" value="1"/>
</dbReference>
<accession>A0ABS1X2B3</accession>
<dbReference type="Pfam" id="PF01381">
    <property type="entry name" value="HTH_3"/>
    <property type="match status" value="1"/>
</dbReference>
<evidence type="ECO:0000259" key="1">
    <source>
        <dbReference type="PROSITE" id="PS50943"/>
    </source>
</evidence>
<dbReference type="EMBL" id="JAEVLS010000005">
    <property type="protein sequence ID" value="MBM0107371.1"/>
    <property type="molecule type" value="Genomic_DNA"/>
</dbReference>
<dbReference type="CDD" id="cd00093">
    <property type="entry name" value="HTH_XRE"/>
    <property type="match status" value="1"/>
</dbReference>
<evidence type="ECO:0000313" key="3">
    <source>
        <dbReference type="Proteomes" id="UP000661077"/>
    </source>
</evidence>
<keyword evidence="3" id="KW-1185">Reference proteome</keyword>
<evidence type="ECO:0000313" key="2">
    <source>
        <dbReference type="EMBL" id="MBM0107371.1"/>
    </source>
</evidence>
<comment type="caution">
    <text evidence="2">The sequence shown here is derived from an EMBL/GenBank/DDBJ whole genome shotgun (WGS) entry which is preliminary data.</text>
</comment>
<reference evidence="2 3" key="1">
    <citation type="journal article" date="2021" name="Int. J. Syst. Evol. Microbiol.">
        <title>Steroidobacter gossypii sp. nov., isolated from soil of cotton cropping field.</title>
        <authorList>
            <person name="Huang R."/>
            <person name="Yang S."/>
            <person name="Zhen C."/>
            <person name="Liu W."/>
        </authorList>
    </citation>
    <scope>NUCLEOTIDE SEQUENCE [LARGE SCALE GENOMIC DNA]</scope>
    <source>
        <strain evidence="2 3">S1-65</strain>
    </source>
</reference>
<dbReference type="InterPro" id="IPR001387">
    <property type="entry name" value="Cro/C1-type_HTH"/>
</dbReference>
<dbReference type="PANTHER" id="PTHR35010">
    <property type="entry name" value="BLL4672 PROTEIN-RELATED"/>
    <property type="match status" value="1"/>
</dbReference>
<dbReference type="Gene3D" id="3.30.450.180">
    <property type="match status" value="1"/>
</dbReference>
<dbReference type="InterPro" id="IPR010982">
    <property type="entry name" value="Lambda_DNA-bd_dom_sf"/>
</dbReference>
<feature type="domain" description="HTH cro/C1-type" evidence="1">
    <location>
        <begin position="20"/>
        <end position="74"/>
    </location>
</feature>
<dbReference type="SMART" id="SM00530">
    <property type="entry name" value="HTH_XRE"/>
    <property type="match status" value="1"/>
</dbReference>
<dbReference type="SUPFAM" id="SSF47413">
    <property type="entry name" value="lambda repressor-like DNA-binding domains"/>
    <property type="match status" value="1"/>
</dbReference>
<dbReference type="InterPro" id="IPR041413">
    <property type="entry name" value="MLTR_LBD"/>
</dbReference>
<dbReference type="Gene3D" id="1.10.260.40">
    <property type="entry name" value="lambda repressor-like DNA-binding domains"/>
    <property type="match status" value="1"/>
</dbReference>
<organism evidence="2 3">
    <name type="scientific">Steroidobacter gossypii</name>
    <dbReference type="NCBI Taxonomy" id="2805490"/>
    <lineage>
        <taxon>Bacteria</taxon>
        <taxon>Pseudomonadati</taxon>
        <taxon>Pseudomonadota</taxon>
        <taxon>Gammaproteobacteria</taxon>
        <taxon>Steroidobacterales</taxon>
        <taxon>Steroidobacteraceae</taxon>
        <taxon>Steroidobacter</taxon>
    </lineage>
</organism>